<comment type="caution">
    <text evidence="1">The sequence shown here is derived from an EMBL/GenBank/DDBJ whole genome shotgun (WGS) entry which is preliminary data.</text>
</comment>
<organism evidence="1 2">
    <name type="scientific">Naganishia adeliensis</name>
    <dbReference type="NCBI Taxonomy" id="92952"/>
    <lineage>
        <taxon>Eukaryota</taxon>
        <taxon>Fungi</taxon>
        <taxon>Dikarya</taxon>
        <taxon>Basidiomycota</taxon>
        <taxon>Agaricomycotina</taxon>
        <taxon>Tremellomycetes</taxon>
        <taxon>Filobasidiales</taxon>
        <taxon>Filobasidiaceae</taxon>
        <taxon>Naganishia</taxon>
    </lineage>
</organism>
<dbReference type="EMBL" id="JASBWS010000033">
    <property type="protein sequence ID" value="KAJ9108162.1"/>
    <property type="molecule type" value="Genomic_DNA"/>
</dbReference>
<reference evidence="1" key="1">
    <citation type="submission" date="2023-04" db="EMBL/GenBank/DDBJ databases">
        <title>Draft Genome sequencing of Naganishia species isolated from polar environments using Oxford Nanopore Technology.</title>
        <authorList>
            <person name="Leo P."/>
            <person name="Venkateswaran K."/>
        </authorList>
    </citation>
    <scope>NUCLEOTIDE SEQUENCE</scope>
    <source>
        <strain evidence="1">MNA-CCFEE 5262</strain>
    </source>
</reference>
<sequence>MKHGIKLRKLGRTSSHRSALLRNLVAALLHHEQIQTTVPKAKEAARVAEKMITLGKKGTEMAKRSAQAMLMPAHHYGVSATPLPKAPISPNTTDEETTSLLPKLFTTLASRYALRSGGYTRITKFGHRPGDNAPKCILSLVDSERDVKYEMAARSVGRQVVDRVVGSGKGREGVSVAVREWVGEVVQEKRGKEVTGLLSDKTRLDVGKVLKLKSAEEVDAFVQAATQYAYEIWALPIATRDQRAALEQTTKSRNRVPPCVFLHNDQSSTLNLPSLPSLQIKS</sequence>
<proteinExistence type="predicted"/>
<name>A0ACC2WAR8_9TREE</name>
<evidence type="ECO:0000313" key="1">
    <source>
        <dbReference type="EMBL" id="KAJ9108162.1"/>
    </source>
</evidence>
<keyword evidence="2" id="KW-1185">Reference proteome</keyword>
<dbReference type="Proteomes" id="UP001230649">
    <property type="component" value="Unassembled WGS sequence"/>
</dbReference>
<protein>
    <submittedName>
        <fullName evidence="1">Uncharacterized protein</fullName>
    </submittedName>
</protein>
<accession>A0ACC2WAR8</accession>
<evidence type="ECO:0000313" key="2">
    <source>
        <dbReference type="Proteomes" id="UP001230649"/>
    </source>
</evidence>
<gene>
    <name evidence="1" type="ORF">QFC20_003523</name>
</gene>